<dbReference type="InterPro" id="IPR013766">
    <property type="entry name" value="Thioredoxin_domain"/>
</dbReference>
<evidence type="ECO:0000313" key="3">
    <source>
        <dbReference type="Proteomes" id="UP000029629"/>
    </source>
</evidence>
<keyword evidence="3" id="KW-1185">Reference proteome</keyword>
<dbReference type="CDD" id="cd02947">
    <property type="entry name" value="TRX_family"/>
    <property type="match status" value="1"/>
</dbReference>
<organism evidence="2 3">
    <name type="scientific">Oligella urethralis DNF00040</name>
    <dbReference type="NCBI Taxonomy" id="1401065"/>
    <lineage>
        <taxon>Bacteria</taxon>
        <taxon>Pseudomonadati</taxon>
        <taxon>Pseudomonadota</taxon>
        <taxon>Betaproteobacteria</taxon>
        <taxon>Burkholderiales</taxon>
        <taxon>Alcaligenaceae</taxon>
        <taxon>Oligella</taxon>
    </lineage>
</organism>
<reference evidence="2 3" key="1">
    <citation type="submission" date="2014-07" db="EMBL/GenBank/DDBJ databases">
        <authorList>
            <person name="McCorrison J."/>
            <person name="Sanka R."/>
            <person name="Torralba M."/>
            <person name="Gillis M."/>
            <person name="Haft D.H."/>
            <person name="Methe B."/>
            <person name="Sutton G."/>
            <person name="Nelson K.E."/>
        </authorList>
    </citation>
    <scope>NUCLEOTIDE SEQUENCE [LARGE SCALE GENOMIC DNA]</scope>
    <source>
        <strain evidence="2 3">DNF00040</strain>
    </source>
</reference>
<sequence>MLMQKINRSLSNRFYTTGLSMSFFIKAFEHIDEIQAALAANNQRIVVCYCAAWCRTCDGYLEAFKELSQKFPEQVFLWVDIEDEESLLDDLDVENFPTILIQEAGSNRFFGTMLPYIAHLERLLLNTQEGQVIKSDEGPRAISELLAAGATDK</sequence>
<comment type="caution">
    <text evidence="2">The sequence shown here is derived from an EMBL/GenBank/DDBJ whole genome shotgun (WGS) entry which is preliminary data.</text>
</comment>
<protein>
    <recommendedName>
        <fullName evidence="1">Thioredoxin domain-containing protein</fullName>
    </recommendedName>
</protein>
<name>A0A095YUC0_9BURK</name>
<dbReference type="InterPro" id="IPR036249">
    <property type="entry name" value="Thioredoxin-like_sf"/>
</dbReference>
<dbReference type="Pfam" id="PF00085">
    <property type="entry name" value="Thioredoxin"/>
    <property type="match status" value="1"/>
</dbReference>
<dbReference type="PANTHER" id="PTHR10438">
    <property type="entry name" value="THIOREDOXIN"/>
    <property type="match status" value="1"/>
</dbReference>
<dbReference type="Gene3D" id="3.40.30.10">
    <property type="entry name" value="Glutaredoxin"/>
    <property type="match status" value="1"/>
</dbReference>
<accession>A0A095YUC0</accession>
<proteinExistence type="predicted"/>
<dbReference type="InterPro" id="IPR050620">
    <property type="entry name" value="Thioredoxin_H-type-like"/>
</dbReference>
<dbReference type="PROSITE" id="PS51352">
    <property type="entry name" value="THIOREDOXIN_2"/>
    <property type="match status" value="1"/>
</dbReference>
<dbReference type="SUPFAM" id="SSF52833">
    <property type="entry name" value="Thioredoxin-like"/>
    <property type="match status" value="1"/>
</dbReference>
<gene>
    <name evidence="2" type="ORF">HMPREF2130_10860</name>
</gene>
<evidence type="ECO:0000259" key="1">
    <source>
        <dbReference type="PROSITE" id="PS51352"/>
    </source>
</evidence>
<dbReference type="AlphaFoldDB" id="A0A095YUC0"/>
<dbReference type="Proteomes" id="UP000029629">
    <property type="component" value="Unassembled WGS sequence"/>
</dbReference>
<dbReference type="eggNOG" id="COG0526">
    <property type="taxonomic scope" value="Bacteria"/>
</dbReference>
<evidence type="ECO:0000313" key="2">
    <source>
        <dbReference type="EMBL" id="KGF25761.1"/>
    </source>
</evidence>
<feature type="domain" description="Thioredoxin" evidence="1">
    <location>
        <begin position="4"/>
        <end position="153"/>
    </location>
</feature>
<dbReference type="EMBL" id="JRNI01000087">
    <property type="protein sequence ID" value="KGF25761.1"/>
    <property type="molecule type" value="Genomic_DNA"/>
</dbReference>
<dbReference type="PANTHER" id="PTHR10438:SF425">
    <property type="entry name" value="THIOREDOXIN H1"/>
    <property type="match status" value="1"/>
</dbReference>